<reference evidence="10 11" key="1">
    <citation type="journal article" date="2023" name="Microorganisms">
        <title>Thiorhodovibrio frisius and Trv. litoralis spp. nov., Two Novel Members from a Clade of Fastidious Purple Sulfur Bacteria That Exhibit Unique Red-Shifted Light-Harvesting Capabilities.</title>
        <authorList>
            <person name="Methner A."/>
            <person name="Kuzyk S.B."/>
            <person name="Petersen J."/>
            <person name="Bauer S."/>
            <person name="Brinkmann H."/>
            <person name="Sichau K."/>
            <person name="Wanner G."/>
            <person name="Wolf J."/>
            <person name="Neumann-Schaal M."/>
            <person name="Henke P."/>
            <person name="Tank M."/>
            <person name="Sproer C."/>
            <person name="Bunk B."/>
            <person name="Overmann J."/>
        </authorList>
    </citation>
    <scope>NUCLEOTIDE SEQUENCE [LARGE SCALE GENOMIC DNA]</scope>
    <source>
        <strain evidence="10 11">DSM 6702</strain>
    </source>
</reference>
<dbReference type="Gene3D" id="3.40.50.2300">
    <property type="match status" value="1"/>
</dbReference>
<dbReference type="Gene3D" id="1.10.287.130">
    <property type="match status" value="1"/>
</dbReference>
<evidence type="ECO:0000313" key="10">
    <source>
        <dbReference type="EMBL" id="WPL18553.1"/>
    </source>
</evidence>
<evidence type="ECO:0000256" key="2">
    <source>
        <dbReference type="ARBA" id="ARBA00012438"/>
    </source>
</evidence>
<feature type="coiled-coil region" evidence="5">
    <location>
        <begin position="1064"/>
        <end position="1098"/>
    </location>
</feature>
<feature type="domain" description="PAS" evidence="8">
    <location>
        <begin position="1095"/>
        <end position="1165"/>
    </location>
</feature>
<dbReference type="InterPro" id="IPR011006">
    <property type="entry name" value="CheY-like_superfamily"/>
</dbReference>
<dbReference type="Gene3D" id="3.30.565.10">
    <property type="entry name" value="Histidine kinase-like ATPase, C-terminal domain"/>
    <property type="match status" value="1"/>
</dbReference>
<dbReference type="Pfam" id="PF08448">
    <property type="entry name" value="PAS_4"/>
    <property type="match status" value="1"/>
</dbReference>
<keyword evidence="3 4" id="KW-0597">Phosphoprotein</keyword>
<dbReference type="InterPro" id="IPR001789">
    <property type="entry name" value="Sig_transdc_resp-reg_receiver"/>
</dbReference>
<dbReference type="SMART" id="SM00388">
    <property type="entry name" value="HisKA"/>
    <property type="match status" value="1"/>
</dbReference>
<dbReference type="EC" id="2.7.13.3" evidence="2"/>
<keyword evidence="5" id="KW-0175">Coiled coil</keyword>
<feature type="domain" description="PAC" evidence="9">
    <location>
        <begin position="1169"/>
        <end position="1221"/>
    </location>
</feature>
<dbReference type="PRINTS" id="PR00344">
    <property type="entry name" value="BCTRLSENSOR"/>
</dbReference>
<evidence type="ECO:0000256" key="3">
    <source>
        <dbReference type="ARBA" id="ARBA00022553"/>
    </source>
</evidence>
<name>A0ABZ0SE18_9GAMM</name>
<dbReference type="NCBIfam" id="TIGR00229">
    <property type="entry name" value="sensory_box"/>
    <property type="match status" value="1"/>
</dbReference>
<dbReference type="InterPro" id="IPR004358">
    <property type="entry name" value="Sig_transdc_His_kin-like_C"/>
</dbReference>
<dbReference type="EMBL" id="CP121472">
    <property type="protein sequence ID" value="WPL18553.1"/>
    <property type="molecule type" value="Genomic_DNA"/>
</dbReference>
<dbReference type="CDD" id="cd16922">
    <property type="entry name" value="HATPase_EvgS-ArcB-TorS-like"/>
    <property type="match status" value="1"/>
</dbReference>
<dbReference type="SUPFAM" id="SSF47384">
    <property type="entry name" value="Homodimeric domain of signal transducing histidine kinase"/>
    <property type="match status" value="1"/>
</dbReference>
<dbReference type="Pfam" id="PF02518">
    <property type="entry name" value="HATPase_c"/>
    <property type="match status" value="1"/>
</dbReference>
<dbReference type="CDD" id="cd00082">
    <property type="entry name" value="HisKA"/>
    <property type="match status" value="1"/>
</dbReference>
<keyword evidence="10" id="KW-0808">Transferase</keyword>
<dbReference type="SUPFAM" id="SSF52172">
    <property type="entry name" value="CheY-like"/>
    <property type="match status" value="1"/>
</dbReference>
<feature type="domain" description="Histidine kinase" evidence="6">
    <location>
        <begin position="1239"/>
        <end position="1461"/>
    </location>
</feature>
<feature type="domain" description="Response regulatory" evidence="7">
    <location>
        <begin position="1486"/>
        <end position="1605"/>
    </location>
</feature>
<keyword evidence="11" id="KW-1185">Reference proteome</keyword>
<evidence type="ECO:0000313" key="11">
    <source>
        <dbReference type="Proteomes" id="UP001432180"/>
    </source>
</evidence>
<evidence type="ECO:0000259" key="6">
    <source>
        <dbReference type="PROSITE" id="PS50109"/>
    </source>
</evidence>
<evidence type="ECO:0000256" key="5">
    <source>
        <dbReference type="SAM" id="Coils"/>
    </source>
</evidence>
<protein>
    <recommendedName>
        <fullName evidence="2">histidine kinase</fullName>
        <ecNumber evidence="2">2.7.13.3</ecNumber>
    </recommendedName>
</protein>
<dbReference type="InterPro" id="IPR013656">
    <property type="entry name" value="PAS_4"/>
</dbReference>
<evidence type="ECO:0000259" key="7">
    <source>
        <dbReference type="PROSITE" id="PS50110"/>
    </source>
</evidence>
<dbReference type="PANTHER" id="PTHR43642:SF1">
    <property type="entry name" value="HYBRID SIGNAL TRANSDUCTION HISTIDINE KINASE G"/>
    <property type="match status" value="1"/>
</dbReference>
<dbReference type="InterPro" id="IPR001610">
    <property type="entry name" value="PAC"/>
</dbReference>
<dbReference type="InterPro" id="IPR000014">
    <property type="entry name" value="PAS"/>
</dbReference>
<dbReference type="PROSITE" id="PS50110">
    <property type="entry name" value="RESPONSE_REGULATORY"/>
    <property type="match status" value="1"/>
</dbReference>
<evidence type="ECO:0000259" key="8">
    <source>
        <dbReference type="PROSITE" id="PS50112"/>
    </source>
</evidence>
<dbReference type="InterPro" id="IPR003661">
    <property type="entry name" value="HisK_dim/P_dom"/>
</dbReference>
<organism evidence="10 11">
    <name type="scientific">Thiorhodovibrio winogradskyi</name>
    <dbReference type="NCBI Taxonomy" id="77007"/>
    <lineage>
        <taxon>Bacteria</taxon>
        <taxon>Pseudomonadati</taxon>
        <taxon>Pseudomonadota</taxon>
        <taxon>Gammaproteobacteria</taxon>
        <taxon>Chromatiales</taxon>
        <taxon>Chromatiaceae</taxon>
        <taxon>Thiorhodovibrio</taxon>
    </lineage>
</organism>
<dbReference type="SUPFAM" id="SSF52540">
    <property type="entry name" value="P-loop containing nucleoside triphosphate hydrolases"/>
    <property type="match status" value="1"/>
</dbReference>
<dbReference type="Gene3D" id="3.30.450.20">
    <property type="entry name" value="PAS domain"/>
    <property type="match status" value="1"/>
</dbReference>
<dbReference type="PANTHER" id="PTHR43642">
    <property type="entry name" value="HYBRID SIGNAL TRANSDUCTION HISTIDINE KINASE G"/>
    <property type="match status" value="1"/>
</dbReference>
<dbReference type="SMART" id="SM00091">
    <property type="entry name" value="PAS"/>
    <property type="match status" value="1"/>
</dbReference>
<dbReference type="GO" id="GO:0004673">
    <property type="term" value="F:protein histidine kinase activity"/>
    <property type="evidence" value="ECO:0007669"/>
    <property type="project" value="UniProtKB-EC"/>
</dbReference>
<dbReference type="SUPFAM" id="SSF55785">
    <property type="entry name" value="PYP-like sensor domain (PAS domain)"/>
    <property type="match status" value="1"/>
</dbReference>
<dbReference type="InterPro" id="IPR000700">
    <property type="entry name" value="PAS-assoc_C"/>
</dbReference>
<dbReference type="Pfam" id="PF00072">
    <property type="entry name" value="Response_reg"/>
    <property type="match status" value="1"/>
</dbReference>
<comment type="catalytic activity">
    <reaction evidence="1">
        <text>ATP + protein L-histidine = ADP + protein N-phospho-L-histidine.</text>
        <dbReference type="EC" id="2.7.13.3"/>
    </reaction>
</comment>
<dbReference type="PROSITE" id="PS50109">
    <property type="entry name" value="HIS_KIN"/>
    <property type="match status" value="1"/>
</dbReference>
<feature type="modified residue" description="4-aspartylphosphate" evidence="4">
    <location>
        <position position="1535"/>
    </location>
</feature>
<evidence type="ECO:0000259" key="9">
    <source>
        <dbReference type="PROSITE" id="PS50113"/>
    </source>
</evidence>
<evidence type="ECO:0000256" key="1">
    <source>
        <dbReference type="ARBA" id="ARBA00000085"/>
    </source>
</evidence>
<dbReference type="CDD" id="cd00130">
    <property type="entry name" value="PAS"/>
    <property type="match status" value="1"/>
</dbReference>
<dbReference type="InterPro" id="IPR053159">
    <property type="entry name" value="Hybrid_Histidine_Kinase"/>
</dbReference>
<dbReference type="CDD" id="cd17546">
    <property type="entry name" value="REC_hyHK_CKI1_RcsC-like"/>
    <property type="match status" value="1"/>
</dbReference>
<dbReference type="SMART" id="SM00086">
    <property type="entry name" value="PAC"/>
    <property type="match status" value="1"/>
</dbReference>
<proteinExistence type="predicted"/>
<dbReference type="InterPro" id="IPR005467">
    <property type="entry name" value="His_kinase_dom"/>
</dbReference>
<dbReference type="PROSITE" id="PS50112">
    <property type="entry name" value="PAS"/>
    <property type="match status" value="1"/>
</dbReference>
<accession>A0ABZ0SE18</accession>
<gene>
    <name evidence="10" type="primary">arcB_4</name>
    <name evidence="10" type="ORF">Thiowin_03626</name>
</gene>
<dbReference type="InterPro" id="IPR041664">
    <property type="entry name" value="AAA_16"/>
</dbReference>
<dbReference type="SMART" id="SM00387">
    <property type="entry name" value="HATPase_c"/>
    <property type="match status" value="1"/>
</dbReference>
<dbReference type="InterPro" id="IPR036890">
    <property type="entry name" value="HATPase_C_sf"/>
</dbReference>
<dbReference type="InterPro" id="IPR035965">
    <property type="entry name" value="PAS-like_dom_sf"/>
</dbReference>
<dbReference type="Gene3D" id="3.40.50.300">
    <property type="entry name" value="P-loop containing nucleotide triphosphate hydrolases"/>
    <property type="match status" value="1"/>
</dbReference>
<dbReference type="InterPro" id="IPR027417">
    <property type="entry name" value="P-loop_NTPase"/>
</dbReference>
<dbReference type="InterPro" id="IPR036097">
    <property type="entry name" value="HisK_dim/P_sf"/>
</dbReference>
<sequence>MPHRSSLPPRPLIIPEHLYGRDSERGVLLDAFARIAQGTGEILLVPGPSGVGKTALVQQLKQPVLASNGRFCAGKFSQYQQGVPHLAMRQALASLGRSLTEDNSSGVDWPARLQAAVGDFGHLLTGLAPELTPLLGTPAPPPDISPLEARHRFATVLRRFLAPLCQPEHPLVIFIDDWQWADAASLAVLESLEIGTTLRYLLLIAAYRDDEVDEAHPFRATLGSLKHQHRPIKTLAVRPLGLSAQQDFLLATLEPTLAEPAELAHMMHRHTQGNPLFMRAFLGFIHEAGLLAFDPDQQRWQWSPEDFDAMALEGDVVEFLAHRFRQLAPAQRALLVRAACLGNRFALADLALLSGRPASQCLDLLREEIDAGLLLLTDSRGDSDEITDPAHGKEADYWVRFVHDRVQQAAHGLIDPASLRATKLDIGRTLLRELPPTVVTERLFELAELLDAGQELIENRDEKLRLLELNLATARQARAATAYRGALRYHRAAAALLEEEAFADWVWHNHHQTAMDLSQDWAGSEFLEGDHALAERLLRQAAERAGSALERAQVLNGLIVQYTLQARYADAIAAGREALAALGVSLPAADFEAARDAEIARVRATLAEQLAGQPIATLAERAPMTDSTQGMVGCLLIAMGPPCYRAHQRLWSVIVPMVVNLTLRHGNLPQIGYSHTAFAGLMIWVEDDFATARAFSDLAEQLMGQHFQAPSDQSVFRLMIGSSARFWFEHLERSSADYAQAYDIGLRAGNLQYAAYAFGHRMYCRFFQGIELTTLREETEESLKFSRTRFNQWAIDLLEGGLLIIDSLSKIDTEQARRTSAENDWLERVTAHDNPQVLCIYRILKSFTLLLLGRHADALTVAEEVEPALYMVGTQGLLPWPMHLYSRFLTLSALYPWVDPARQHRWNDELITILGRLQRWGAQNPANFSPMTTLAEAELARLHGDAPRAMHKYVTATGLAQAGRFLHWEGFIAERAAWFWESQDNDRVAQGCWQQAYDAFARWGAKAKLQAMEIHYRDWISARLPPTGGNPETEQMRAAVVERQIKLLRLQSAQTQETGLRYQAERQAAELAEATLRLREEVAQRKAAEAELRESEARFRLTFDESPVGAGIVSLDLRYQRANAAMCRFLGYTQAQMRNMSVADITYPDDLAGTRDLAAKLLTGEIAETHLDKRYLRADRTSVWGRLSVSLIRDNQGQPLYFLTLVEDITKAKATEQALRRASEEAQAASRAKSEFLANMSHEIRTPLNGVLGMLQLLEETRLTKEQGEYTCTALSCSKRLEALLTDILDLSRIEAGKLSLTPAPLRLADLREAVMDIFSLAATEKGLTLAIEILPGLPERILGDELRLRQVLLNLVGNAIKYSDGGQVSVTLSPFLATDSAPARIAFEVRDTGRGIPPEDIERVFQPFFQSSPKPGSVSQGAGLGLSIVQRLLGLMDGHIEVKSTLGFGTTVRFTLPLQAVNSQTTPLLAASENVVVETKRASLHLLVVDDEPTNLLVARRLLEKSGHRVQCANNGLEALEALRGTAFDALLMDVQMPGMNGLETTQAIRDGAAGAERARVPIIAMTAHAMRGDEERFLAQGMDAYASKPIDRLELLATIERIQGLG</sequence>
<dbReference type="SUPFAM" id="SSF55874">
    <property type="entry name" value="ATPase domain of HSP90 chaperone/DNA topoisomerase II/histidine kinase"/>
    <property type="match status" value="1"/>
</dbReference>
<dbReference type="Pfam" id="PF00512">
    <property type="entry name" value="HisKA"/>
    <property type="match status" value="1"/>
</dbReference>
<feature type="coiled-coil region" evidence="5">
    <location>
        <begin position="1212"/>
        <end position="1239"/>
    </location>
</feature>
<dbReference type="Pfam" id="PF13191">
    <property type="entry name" value="AAA_16"/>
    <property type="match status" value="1"/>
</dbReference>
<dbReference type="SMART" id="SM00448">
    <property type="entry name" value="REC"/>
    <property type="match status" value="1"/>
</dbReference>
<dbReference type="Proteomes" id="UP001432180">
    <property type="component" value="Chromosome"/>
</dbReference>
<dbReference type="PROSITE" id="PS50113">
    <property type="entry name" value="PAC"/>
    <property type="match status" value="1"/>
</dbReference>
<dbReference type="InterPro" id="IPR003594">
    <property type="entry name" value="HATPase_dom"/>
</dbReference>
<dbReference type="RefSeq" id="WP_328984308.1">
    <property type="nucleotide sequence ID" value="NZ_CP121472.1"/>
</dbReference>
<evidence type="ECO:0000256" key="4">
    <source>
        <dbReference type="PROSITE-ProRule" id="PRU00169"/>
    </source>
</evidence>